<feature type="region of interest" description="Disordered" evidence="2">
    <location>
        <begin position="1"/>
        <end position="59"/>
    </location>
</feature>
<dbReference type="AlphaFoldDB" id="A0AAU9K9E8"/>
<dbReference type="Proteomes" id="UP001162131">
    <property type="component" value="Unassembled WGS sequence"/>
</dbReference>
<protein>
    <recommendedName>
        <fullName evidence="5">FRIGIDA-like protein</fullName>
    </recommendedName>
</protein>
<gene>
    <name evidence="3" type="ORF">BSTOLATCC_MIC49400</name>
</gene>
<evidence type="ECO:0000256" key="1">
    <source>
        <dbReference type="SAM" id="Coils"/>
    </source>
</evidence>
<feature type="coiled-coil region" evidence="1">
    <location>
        <begin position="134"/>
        <end position="382"/>
    </location>
</feature>
<proteinExistence type="predicted"/>
<keyword evidence="4" id="KW-1185">Reference proteome</keyword>
<feature type="compositionally biased region" description="Polar residues" evidence="2">
    <location>
        <begin position="1"/>
        <end position="18"/>
    </location>
</feature>
<evidence type="ECO:0000313" key="3">
    <source>
        <dbReference type="EMBL" id="CAG9329781.1"/>
    </source>
</evidence>
<dbReference type="EMBL" id="CAJZBQ010000048">
    <property type="protein sequence ID" value="CAG9329781.1"/>
    <property type="molecule type" value="Genomic_DNA"/>
</dbReference>
<keyword evidence="1" id="KW-0175">Coiled coil</keyword>
<evidence type="ECO:0008006" key="5">
    <source>
        <dbReference type="Google" id="ProtNLM"/>
    </source>
</evidence>
<reference evidence="3" key="1">
    <citation type="submission" date="2021-09" db="EMBL/GenBank/DDBJ databases">
        <authorList>
            <consortium name="AG Swart"/>
            <person name="Singh M."/>
            <person name="Singh A."/>
            <person name="Seah K."/>
            <person name="Emmerich C."/>
        </authorList>
    </citation>
    <scope>NUCLEOTIDE SEQUENCE</scope>
    <source>
        <strain evidence="3">ATCC30299</strain>
    </source>
</reference>
<comment type="caution">
    <text evidence="3">The sequence shown here is derived from an EMBL/GenBank/DDBJ whole genome shotgun (WGS) entry which is preliminary data.</text>
</comment>
<evidence type="ECO:0000313" key="4">
    <source>
        <dbReference type="Proteomes" id="UP001162131"/>
    </source>
</evidence>
<feature type="region of interest" description="Disordered" evidence="2">
    <location>
        <begin position="394"/>
        <end position="423"/>
    </location>
</feature>
<evidence type="ECO:0000256" key="2">
    <source>
        <dbReference type="SAM" id="MobiDB-lite"/>
    </source>
</evidence>
<feature type="compositionally biased region" description="Polar residues" evidence="2">
    <location>
        <begin position="25"/>
        <end position="57"/>
    </location>
</feature>
<organism evidence="3 4">
    <name type="scientific">Blepharisma stoltei</name>
    <dbReference type="NCBI Taxonomy" id="1481888"/>
    <lineage>
        <taxon>Eukaryota</taxon>
        <taxon>Sar</taxon>
        <taxon>Alveolata</taxon>
        <taxon>Ciliophora</taxon>
        <taxon>Postciliodesmatophora</taxon>
        <taxon>Heterotrichea</taxon>
        <taxon>Heterotrichida</taxon>
        <taxon>Blepharismidae</taxon>
        <taxon>Blepharisma</taxon>
    </lineage>
</organism>
<name>A0AAU9K9E8_9CILI</name>
<accession>A0AAU9K9E8</accession>
<sequence length="574" mass="67155">MATTPQKSPIQETLSSIRQAIEKLSPSQGLTHTKSQIPPLLSNESSPVSSDSQFTVESSDENRHMIYSLSSIKEKSPKGDKSLIFQTSENLLRSSHSVSDLTSPRFKYNFNESATKNKENWELQMLLEYEKEKTAKLELKVEERENIIEELTKKQQKIMQELKEAKDNFNNLRNERESYEMQFEKKIYNIKQQHISLENKHEKLQQQYENAQNQLNAKDQQIRNLELERLNNQRLEEDKIKKMEEFEREITRLIREKSNFSKENEELQNTILSQERQIVQMKSSISDMQREIARLNSGKNIKEAEIKTLLEEKDRQIGQLKRENSRKDEEIENLLNKNRVFEEELREMKLHALDDKNHEFVVMKLKDKISALAKENEQLSHDLKHKRKLEEITVFPSDANRSPLRSPKKKKENYHKNNKENSHFSNDSLISEILLNLKIEAASEIIPKIKQIQGASHTNAELIKRISQLIKTCSPPGVFGSEPSAKQVWKWIRRLMEDYVKLKQNMDFDGNKALVNRLTGFLRVTEPNELLNELNGLLADHHAMQLLLDKIAVKLRLSPNSSLREIEEEIDVIL</sequence>